<sequence>MSALRLTFKPAAFRAAPSISTRSFQTGRVLFAGKETAQGSENPEARKAEIEHHKQAQLKEQKEGKNEWKEAIASESESIAKADRGELKTDKASIKELQDESAKLAQKDRQS</sequence>
<dbReference type="Proteomes" id="UP001056384">
    <property type="component" value="Chromosome 9"/>
</dbReference>
<proteinExistence type="predicted"/>
<evidence type="ECO:0008006" key="4">
    <source>
        <dbReference type="Google" id="ProtNLM"/>
    </source>
</evidence>
<accession>A0A9Q9B602</accession>
<evidence type="ECO:0000313" key="2">
    <source>
        <dbReference type="EMBL" id="USW56966.1"/>
    </source>
</evidence>
<dbReference type="EMBL" id="CP099426">
    <property type="protein sequence ID" value="USW56966.1"/>
    <property type="molecule type" value="Genomic_DNA"/>
</dbReference>
<keyword evidence="3" id="KW-1185">Reference proteome</keyword>
<dbReference type="OrthoDB" id="529205at2759"/>
<evidence type="ECO:0000313" key="3">
    <source>
        <dbReference type="Proteomes" id="UP001056384"/>
    </source>
</evidence>
<gene>
    <name evidence="2" type="ORF">Slin15195_G102850</name>
</gene>
<evidence type="ECO:0000256" key="1">
    <source>
        <dbReference type="SAM" id="MobiDB-lite"/>
    </source>
</evidence>
<feature type="region of interest" description="Disordered" evidence="1">
    <location>
        <begin position="33"/>
        <end position="111"/>
    </location>
</feature>
<dbReference type="AlphaFoldDB" id="A0A9Q9B602"/>
<feature type="compositionally biased region" description="Basic and acidic residues" evidence="1">
    <location>
        <begin position="43"/>
        <end position="111"/>
    </location>
</feature>
<protein>
    <recommendedName>
        <fullName evidence="4">Mitochondrial ATPase inhibitor</fullName>
    </recommendedName>
</protein>
<reference evidence="2" key="1">
    <citation type="submission" date="2022-06" db="EMBL/GenBank/DDBJ databases">
        <title>Complete genome sequences of two strains of the flax pathogen Septoria linicola.</title>
        <authorList>
            <person name="Lapalu N."/>
            <person name="Simon A."/>
            <person name="Demenou B."/>
            <person name="Paumier D."/>
            <person name="Guillot M.-P."/>
            <person name="Gout L."/>
            <person name="Valade R."/>
        </authorList>
    </citation>
    <scope>NUCLEOTIDE SEQUENCE</scope>
    <source>
        <strain evidence="2">SE15195</strain>
    </source>
</reference>
<organism evidence="2 3">
    <name type="scientific">Septoria linicola</name>
    <dbReference type="NCBI Taxonomy" id="215465"/>
    <lineage>
        <taxon>Eukaryota</taxon>
        <taxon>Fungi</taxon>
        <taxon>Dikarya</taxon>
        <taxon>Ascomycota</taxon>
        <taxon>Pezizomycotina</taxon>
        <taxon>Dothideomycetes</taxon>
        <taxon>Dothideomycetidae</taxon>
        <taxon>Mycosphaerellales</taxon>
        <taxon>Mycosphaerellaceae</taxon>
        <taxon>Septoria</taxon>
    </lineage>
</organism>
<name>A0A9Q9B602_9PEZI</name>